<feature type="region of interest" description="Disordered" evidence="1">
    <location>
        <begin position="135"/>
        <end position="162"/>
    </location>
</feature>
<name>A0A809X5Y9_9BRAD</name>
<dbReference type="EMBL" id="AP023094">
    <property type="protein sequence ID" value="BCE48659.1"/>
    <property type="molecule type" value="Genomic_DNA"/>
</dbReference>
<reference evidence="3" key="3">
    <citation type="submission" date="2020-05" db="EMBL/GenBank/DDBJ databases">
        <title>Complete genome sequence of Bradyrhizobium diazoefficiens XF4 isolated from soybean nodule.</title>
        <authorList>
            <person name="Noda R."/>
            <person name="Kakizaki K."/>
            <person name="Minamisawa K."/>
        </authorList>
    </citation>
    <scope>NUCLEOTIDE SEQUENCE</scope>
    <source>
        <strain evidence="3">XF4</strain>
    </source>
</reference>
<dbReference type="EMBL" id="AP023091">
    <property type="protein sequence ID" value="BCE22395.1"/>
    <property type="molecule type" value="Genomic_DNA"/>
</dbReference>
<dbReference type="AlphaFoldDB" id="A0A809X5Y9"/>
<proteinExistence type="predicted"/>
<reference evidence="4" key="2">
    <citation type="submission" date="2020-05" db="EMBL/GenBank/DDBJ databases">
        <title>Complete genome sequence of Bradyrhizobium diazoefficiens XF10 isolated from soybean nodule.</title>
        <authorList>
            <person name="Noda R."/>
            <person name="Kakizaki K."/>
            <person name="Minamisawa K."/>
        </authorList>
    </citation>
    <scope>NUCLEOTIDE SEQUENCE</scope>
    <source>
        <strain evidence="4">XF10</strain>
    </source>
</reference>
<gene>
    <name evidence="4" type="ORF">XF10B_49730</name>
    <name evidence="2" type="ORF">XF1B_50760</name>
    <name evidence="3" type="ORF">XF4B_50080</name>
</gene>
<evidence type="ECO:0000313" key="2">
    <source>
        <dbReference type="EMBL" id="BCE22395.1"/>
    </source>
</evidence>
<sequence>MSGSNRRKYHQIPINRGRYIRLTEFMMASPAWQSLDGNCRALYIEVARRYRGPNSNNGAIPYSVREAATALRVGRSTAQRCFDALLDRGFLKIGKRSGFNMKGRAATEWLLTEFPDERTAGPSIATKEFMSWTPENSFHSPVSDTQSPTSEPPLALRRDRVA</sequence>
<evidence type="ECO:0008006" key="5">
    <source>
        <dbReference type="Google" id="ProtNLM"/>
    </source>
</evidence>
<reference evidence="2" key="1">
    <citation type="submission" date="2020-05" db="EMBL/GenBank/DDBJ databases">
        <title>Complete genome sequence of Bradyrhizobium diazoefficiens XF1 isolated from soybean nodule.</title>
        <authorList>
            <person name="Noda R."/>
            <person name="Kakizaki K."/>
            <person name="Minamisawa K."/>
        </authorList>
    </citation>
    <scope>NUCLEOTIDE SEQUENCE</scope>
    <source>
        <strain evidence="2">XF1</strain>
    </source>
</reference>
<feature type="compositionally biased region" description="Polar residues" evidence="1">
    <location>
        <begin position="135"/>
        <end position="149"/>
    </location>
</feature>
<evidence type="ECO:0000313" key="4">
    <source>
        <dbReference type="EMBL" id="BCE92175.1"/>
    </source>
</evidence>
<accession>A0A809X5Y9</accession>
<organism evidence="2">
    <name type="scientific">Bradyrhizobium diazoefficiens</name>
    <dbReference type="NCBI Taxonomy" id="1355477"/>
    <lineage>
        <taxon>Bacteria</taxon>
        <taxon>Pseudomonadati</taxon>
        <taxon>Pseudomonadota</taxon>
        <taxon>Alphaproteobacteria</taxon>
        <taxon>Hyphomicrobiales</taxon>
        <taxon>Nitrobacteraceae</taxon>
        <taxon>Bradyrhizobium</taxon>
    </lineage>
</organism>
<evidence type="ECO:0000256" key="1">
    <source>
        <dbReference type="SAM" id="MobiDB-lite"/>
    </source>
</evidence>
<protein>
    <recommendedName>
        <fullName evidence="5">Helix-turn-helix domain-containing protein</fullName>
    </recommendedName>
</protein>
<dbReference type="RefSeq" id="WP_304563586.1">
    <property type="nucleotide sequence ID" value="NZ_CP124748.1"/>
</dbReference>
<dbReference type="EMBL" id="AP023099">
    <property type="protein sequence ID" value="BCE92175.1"/>
    <property type="molecule type" value="Genomic_DNA"/>
</dbReference>
<evidence type="ECO:0000313" key="3">
    <source>
        <dbReference type="EMBL" id="BCE48659.1"/>
    </source>
</evidence>